<evidence type="ECO:0000256" key="1">
    <source>
        <dbReference type="ARBA" id="ARBA00004123"/>
    </source>
</evidence>
<evidence type="ECO:0000259" key="7">
    <source>
        <dbReference type="PROSITE" id="PS51369"/>
    </source>
</evidence>
<dbReference type="InterPro" id="IPR005333">
    <property type="entry name" value="Transcription_factor_TCP"/>
</dbReference>
<dbReference type="GO" id="GO:0043565">
    <property type="term" value="F:sequence-specific DNA binding"/>
    <property type="evidence" value="ECO:0007669"/>
    <property type="project" value="TreeGrafter"/>
</dbReference>
<dbReference type="GO" id="GO:0005634">
    <property type="term" value="C:nucleus"/>
    <property type="evidence" value="ECO:0007669"/>
    <property type="project" value="UniProtKB-SubCell"/>
</dbReference>
<name>A0A2H9ZWV2_9ASPA</name>
<evidence type="ECO:0000313" key="9">
    <source>
        <dbReference type="Proteomes" id="UP000236161"/>
    </source>
</evidence>
<dbReference type="STRING" id="1088818.A0A2H9ZWV2"/>
<evidence type="ECO:0000256" key="6">
    <source>
        <dbReference type="SAM" id="MobiDB-lite"/>
    </source>
</evidence>
<keyword evidence="5" id="KW-0539">Nucleus</keyword>
<proteinExistence type="predicted"/>
<keyword evidence="2" id="KW-0805">Transcription regulation</keyword>
<dbReference type="OrthoDB" id="1911901at2759"/>
<keyword evidence="3" id="KW-0238">DNA-binding</keyword>
<evidence type="ECO:0000256" key="3">
    <source>
        <dbReference type="ARBA" id="ARBA00023125"/>
    </source>
</evidence>
<evidence type="ECO:0000256" key="2">
    <source>
        <dbReference type="ARBA" id="ARBA00023015"/>
    </source>
</evidence>
<dbReference type="AlphaFoldDB" id="A0A2H9ZWV2"/>
<dbReference type="Pfam" id="PF03634">
    <property type="entry name" value="TCP"/>
    <property type="match status" value="1"/>
</dbReference>
<keyword evidence="8" id="KW-0378">Hydrolase</keyword>
<keyword evidence="4" id="KW-0804">Transcription</keyword>
<feature type="region of interest" description="Disordered" evidence="6">
    <location>
        <begin position="22"/>
        <end position="74"/>
    </location>
</feature>
<dbReference type="InterPro" id="IPR017887">
    <property type="entry name" value="TF_TCP_subgr"/>
</dbReference>
<organism evidence="8 9">
    <name type="scientific">Apostasia shenzhenica</name>
    <dbReference type="NCBI Taxonomy" id="1088818"/>
    <lineage>
        <taxon>Eukaryota</taxon>
        <taxon>Viridiplantae</taxon>
        <taxon>Streptophyta</taxon>
        <taxon>Embryophyta</taxon>
        <taxon>Tracheophyta</taxon>
        <taxon>Spermatophyta</taxon>
        <taxon>Magnoliopsida</taxon>
        <taxon>Liliopsida</taxon>
        <taxon>Asparagales</taxon>
        <taxon>Orchidaceae</taxon>
        <taxon>Apostasioideae</taxon>
        <taxon>Apostasia</taxon>
    </lineage>
</organism>
<dbReference type="PANTHER" id="PTHR31072">
    <property type="entry name" value="TRANSCRIPTION FACTOR TCP4-RELATED"/>
    <property type="match status" value="1"/>
</dbReference>
<reference evidence="8 9" key="1">
    <citation type="journal article" date="2017" name="Nature">
        <title>The Apostasia genome and the evolution of orchids.</title>
        <authorList>
            <person name="Zhang G.Q."/>
            <person name="Liu K.W."/>
            <person name="Li Z."/>
            <person name="Lohaus R."/>
            <person name="Hsiao Y.Y."/>
            <person name="Niu S.C."/>
            <person name="Wang J.Y."/>
            <person name="Lin Y.C."/>
            <person name="Xu Q."/>
            <person name="Chen L.J."/>
            <person name="Yoshida K."/>
            <person name="Fujiwara S."/>
            <person name="Wang Z.W."/>
            <person name="Zhang Y.Q."/>
            <person name="Mitsuda N."/>
            <person name="Wang M."/>
            <person name="Liu G.H."/>
            <person name="Pecoraro L."/>
            <person name="Huang H.X."/>
            <person name="Xiao X.J."/>
            <person name="Lin M."/>
            <person name="Wu X.Y."/>
            <person name="Wu W.L."/>
            <person name="Chen Y.Y."/>
            <person name="Chang S.B."/>
            <person name="Sakamoto S."/>
            <person name="Ohme-Takagi M."/>
            <person name="Yagi M."/>
            <person name="Zeng S.J."/>
            <person name="Shen C.Y."/>
            <person name="Yeh C.M."/>
            <person name="Luo Y.B."/>
            <person name="Tsai W.C."/>
            <person name="Van de Peer Y."/>
            <person name="Liu Z.J."/>
        </authorList>
    </citation>
    <scope>NUCLEOTIDE SEQUENCE [LARGE SCALE GENOMIC DNA]</scope>
    <source>
        <strain evidence="9">cv. Shenzhen</strain>
        <tissue evidence="8">Stem</tissue>
    </source>
</reference>
<dbReference type="EMBL" id="KZ453094">
    <property type="protein sequence ID" value="PKA47790.1"/>
    <property type="molecule type" value="Genomic_DNA"/>
</dbReference>
<evidence type="ECO:0000256" key="4">
    <source>
        <dbReference type="ARBA" id="ARBA00023163"/>
    </source>
</evidence>
<keyword evidence="9" id="KW-1185">Reference proteome</keyword>
<comment type="subcellular location">
    <subcellularLocation>
        <location evidence="1">Nucleus</location>
    </subcellularLocation>
</comment>
<accession>A0A2H9ZWV2</accession>
<evidence type="ECO:0000313" key="8">
    <source>
        <dbReference type="EMBL" id="PKA47790.1"/>
    </source>
</evidence>
<sequence>MSSASSSQPSDLILYRPTPSLAPSVVPLQPTEPVYDRGCSSSRPKKRVSSEHTCGGAASSSLTMPSRDRHTKVEGRGRRVRLPAVCAARIFQLTRELGHKSDGQTIEWLLHQAEPAILAATGSGISPSPIAILPPAAAAPSTPSPSSPPPPPAAYFQFSGIMDYSAGLGGMGFSPVAAAMAGGGEGGMGFRHVPYYTAMLMRPATADEESHTAAELRHED</sequence>
<dbReference type="GO" id="GO:0003700">
    <property type="term" value="F:DNA-binding transcription factor activity"/>
    <property type="evidence" value="ECO:0007669"/>
    <property type="project" value="InterPro"/>
</dbReference>
<dbReference type="PANTHER" id="PTHR31072:SF170">
    <property type="entry name" value="TRANSCRIPTION FACTOR TCP15-RELATED"/>
    <property type="match status" value="1"/>
</dbReference>
<evidence type="ECO:0000256" key="5">
    <source>
        <dbReference type="ARBA" id="ARBA00023242"/>
    </source>
</evidence>
<dbReference type="Proteomes" id="UP000236161">
    <property type="component" value="Unassembled WGS sequence"/>
</dbReference>
<gene>
    <name evidence="8" type="primary">PCF1</name>
    <name evidence="8" type="ORF">AXF42_Ash021120</name>
</gene>
<protein>
    <submittedName>
        <fullName evidence="8">Transcription factor PCF1</fullName>
        <ecNumber evidence="8">3.5.5.1</ecNumber>
    </submittedName>
</protein>
<dbReference type="PROSITE" id="PS51369">
    <property type="entry name" value="TCP"/>
    <property type="match status" value="1"/>
</dbReference>
<dbReference type="EC" id="3.5.5.1" evidence="8"/>
<feature type="domain" description="TCP" evidence="7">
    <location>
        <begin position="66"/>
        <end position="120"/>
    </location>
</feature>
<dbReference type="GO" id="GO:0000257">
    <property type="term" value="F:nitrilase activity"/>
    <property type="evidence" value="ECO:0007669"/>
    <property type="project" value="UniProtKB-EC"/>
</dbReference>